<dbReference type="AlphaFoldDB" id="A0A6J8B706"/>
<evidence type="ECO:0000313" key="2">
    <source>
        <dbReference type="Proteomes" id="UP000507470"/>
    </source>
</evidence>
<gene>
    <name evidence="1" type="ORF">MCOR_15762</name>
</gene>
<sequence>MTSSTTKSELQSLYTVQRFENVTGDLGKQNDLILCFPSAINPTKSLNKAVIFFGGDVQNYPEVMSQHRTNNIYIHWNLESTARILAKRFVDSLIIVIKPKEMLLNTFSIYSNFVEFDQDGIPMLFTNTNSNGLTHVSKLYSKALEIYENKQDCDLDKSSHVLCDSVSEKSDARPVIGCLAELPVSFVGFSKGCVPLNQILFEVATKHLSPETSDFVSKIKSVYWLDAGHNGRQDTWITSDFVLQKIASTTMELFVHITPYQIKDINRPWIGKEQRKFIQKLKALKADVTEIRHHFDEPGSLDLHFSILTEF</sequence>
<organism evidence="1 2">
    <name type="scientific">Mytilus coruscus</name>
    <name type="common">Sea mussel</name>
    <dbReference type="NCBI Taxonomy" id="42192"/>
    <lineage>
        <taxon>Eukaryota</taxon>
        <taxon>Metazoa</taxon>
        <taxon>Spiralia</taxon>
        <taxon>Lophotrochozoa</taxon>
        <taxon>Mollusca</taxon>
        <taxon>Bivalvia</taxon>
        <taxon>Autobranchia</taxon>
        <taxon>Pteriomorphia</taxon>
        <taxon>Mytilida</taxon>
        <taxon>Mytiloidea</taxon>
        <taxon>Mytilidae</taxon>
        <taxon>Mytilinae</taxon>
        <taxon>Mytilus</taxon>
    </lineage>
</organism>
<dbReference type="OrthoDB" id="419333at2759"/>
<evidence type="ECO:0000313" key="1">
    <source>
        <dbReference type="EMBL" id="CAC5379728.1"/>
    </source>
</evidence>
<reference evidence="1 2" key="1">
    <citation type="submission" date="2020-06" db="EMBL/GenBank/DDBJ databases">
        <authorList>
            <person name="Li R."/>
            <person name="Bekaert M."/>
        </authorList>
    </citation>
    <scope>NUCLEOTIDE SEQUENCE [LARGE SCALE GENOMIC DNA]</scope>
    <source>
        <strain evidence="2">wild</strain>
    </source>
</reference>
<dbReference type="Proteomes" id="UP000507470">
    <property type="component" value="Unassembled WGS sequence"/>
</dbReference>
<dbReference type="PANTHER" id="PTHR31296">
    <property type="entry name" value="UPF0565 PROTEIN C2ORF69"/>
    <property type="match status" value="1"/>
</dbReference>
<proteinExistence type="predicted"/>
<protein>
    <submittedName>
        <fullName evidence="1">Uncharacterized protein</fullName>
    </submittedName>
</protein>
<keyword evidence="2" id="KW-1185">Reference proteome</keyword>
<dbReference type="GO" id="GO:0005739">
    <property type="term" value="C:mitochondrion"/>
    <property type="evidence" value="ECO:0007669"/>
    <property type="project" value="TreeGrafter"/>
</dbReference>
<dbReference type="PANTHER" id="PTHR31296:SF1">
    <property type="entry name" value="MITOCHONDRIAL PROTEIN C2ORF69"/>
    <property type="match status" value="1"/>
</dbReference>
<dbReference type="InterPro" id="IPR018881">
    <property type="entry name" value="C2orf69_mit"/>
</dbReference>
<name>A0A6J8B706_MYTCO</name>
<dbReference type="EMBL" id="CACVKT020002747">
    <property type="protein sequence ID" value="CAC5379728.1"/>
    <property type="molecule type" value="Genomic_DNA"/>
</dbReference>
<accession>A0A6J8B706</accession>
<dbReference type="Pfam" id="PF10561">
    <property type="entry name" value="C2orf69"/>
    <property type="match status" value="2"/>
</dbReference>